<evidence type="ECO:0000256" key="1">
    <source>
        <dbReference type="SAM" id="MobiDB-lite"/>
    </source>
</evidence>
<feature type="compositionally biased region" description="Acidic residues" evidence="1">
    <location>
        <begin position="139"/>
        <end position="154"/>
    </location>
</feature>
<dbReference type="KEGG" id="dcr:108193208"/>
<dbReference type="Pfam" id="PF26130">
    <property type="entry name" value="PB1-like"/>
    <property type="match status" value="1"/>
</dbReference>
<name>A0AAF0XKD3_DAUCS</name>
<sequence length="330" mass="37218">MDSFVSLFVHHHGELVHDPVIEYKGGKVDVIPGFDIDLFSFRDLDDFAEKFGYSPSDLVYFKSKGMCIEDGVKLLYDDSTVREMIEIHRPLGRLDLFVDHYEIDEVIDLPHESDEDVDKGKSDDVVGGKSDDIVGGKSDEDDDPDYSAETESEGSESVSDVDLFADSDEEFVEYMENSKKVMRDMSVGMNNVRKEGGNSAPVDTQIASDESDFGSWELRSDYSSSEKNNDATMERPKKKTPTKKLPIRRAEKNISKDKSVINSGQDAVEKTSSVETPRMMPTFKIPRKKLPFVKDDDPKGRDACLPTEESKRLEDNLRGEVGYQAYFMPL</sequence>
<proteinExistence type="predicted"/>
<feature type="compositionally biased region" description="Basic and acidic residues" evidence="1">
    <location>
        <begin position="112"/>
        <end position="138"/>
    </location>
</feature>
<accession>A0AAF0XKD3</accession>
<evidence type="ECO:0000313" key="4">
    <source>
        <dbReference type="Proteomes" id="UP000077755"/>
    </source>
</evidence>
<dbReference type="InterPro" id="IPR058594">
    <property type="entry name" value="PB1-like_dom_pln"/>
</dbReference>
<reference evidence="3" key="2">
    <citation type="submission" date="2022-03" db="EMBL/GenBank/DDBJ databases">
        <title>Draft title - Genomic analysis of global carrot germplasm unveils the trajectory of domestication and the origin of high carotenoid orange carrot.</title>
        <authorList>
            <person name="Iorizzo M."/>
            <person name="Ellison S."/>
            <person name="Senalik D."/>
            <person name="Macko-Podgorni A."/>
            <person name="Grzebelus D."/>
            <person name="Bostan H."/>
            <person name="Rolling W."/>
            <person name="Curaba J."/>
            <person name="Simon P."/>
        </authorList>
    </citation>
    <scope>NUCLEOTIDE SEQUENCE</scope>
    <source>
        <tissue evidence="3">Leaf</tissue>
    </source>
</reference>
<feature type="domain" description="PB1-like" evidence="2">
    <location>
        <begin position="1"/>
        <end position="91"/>
    </location>
</feature>
<gene>
    <name evidence="3" type="ORF">DCAR_0728071</name>
</gene>
<feature type="compositionally biased region" description="Polar residues" evidence="1">
    <location>
        <begin position="260"/>
        <end position="275"/>
    </location>
</feature>
<feature type="compositionally biased region" description="Basic residues" evidence="1">
    <location>
        <begin position="236"/>
        <end position="247"/>
    </location>
</feature>
<protein>
    <recommendedName>
        <fullName evidence="2">PB1-like domain-containing protein</fullName>
    </recommendedName>
</protein>
<dbReference type="EMBL" id="CP093349">
    <property type="protein sequence ID" value="WOH08627.1"/>
    <property type="molecule type" value="Genomic_DNA"/>
</dbReference>
<organism evidence="3 4">
    <name type="scientific">Daucus carota subsp. sativus</name>
    <name type="common">Carrot</name>
    <dbReference type="NCBI Taxonomy" id="79200"/>
    <lineage>
        <taxon>Eukaryota</taxon>
        <taxon>Viridiplantae</taxon>
        <taxon>Streptophyta</taxon>
        <taxon>Embryophyta</taxon>
        <taxon>Tracheophyta</taxon>
        <taxon>Spermatophyta</taxon>
        <taxon>Magnoliopsida</taxon>
        <taxon>eudicotyledons</taxon>
        <taxon>Gunneridae</taxon>
        <taxon>Pentapetalae</taxon>
        <taxon>asterids</taxon>
        <taxon>campanulids</taxon>
        <taxon>Apiales</taxon>
        <taxon>Apiaceae</taxon>
        <taxon>Apioideae</taxon>
        <taxon>Scandiceae</taxon>
        <taxon>Daucinae</taxon>
        <taxon>Daucus</taxon>
        <taxon>Daucus sect. Daucus</taxon>
    </lineage>
</organism>
<feature type="region of interest" description="Disordered" evidence="1">
    <location>
        <begin position="112"/>
        <end position="160"/>
    </location>
</feature>
<keyword evidence="4" id="KW-1185">Reference proteome</keyword>
<feature type="compositionally biased region" description="Basic and acidic residues" evidence="1">
    <location>
        <begin position="248"/>
        <end position="259"/>
    </location>
</feature>
<feature type="region of interest" description="Disordered" evidence="1">
    <location>
        <begin position="193"/>
        <end position="305"/>
    </location>
</feature>
<dbReference type="AlphaFoldDB" id="A0AAF0XKD3"/>
<dbReference type="Proteomes" id="UP000077755">
    <property type="component" value="Chromosome 7"/>
</dbReference>
<evidence type="ECO:0000259" key="2">
    <source>
        <dbReference type="Pfam" id="PF26130"/>
    </source>
</evidence>
<reference evidence="3" key="1">
    <citation type="journal article" date="2016" name="Nat. Genet.">
        <title>A high-quality carrot genome assembly provides new insights into carotenoid accumulation and asterid genome evolution.</title>
        <authorList>
            <person name="Iorizzo M."/>
            <person name="Ellison S."/>
            <person name="Senalik D."/>
            <person name="Zeng P."/>
            <person name="Satapoomin P."/>
            <person name="Huang J."/>
            <person name="Bowman M."/>
            <person name="Iovene M."/>
            <person name="Sanseverino W."/>
            <person name="Cavagnaro P."/>
            <person name="Yildiz M."/>
            <person name="Macko-Podgorni A."/>
            <person name="Moranska E."/>
            <person name="Grzebelus E."/>
            <person name="Grzebelus D."/>
            <person name="Ashrafi H."/>
            <person name="Zheng Z."/>
            <person name="Cheng S."/>
            <person name="Spooner D."/>
            <person name="Van Deynze A."/>
            <person name="Simon P."/>
        </authorList>
    </citation>
    <scope>NUCLEOTIDE SEQUENCE</scope>
    <source>
        <tissue evidence="3">Leaf</tissue>
    </source>
</reference>
<evidence type="ECO:0000313" key="3">
    <source>
        <dbReference type="EMBL" id="WOH08627.1"/>
    </source>
</evidence>
<feature type="compositionally biased region" description="Basic and acidic residues" evidence="1">
    <location>
        <begin position="292"/>
        <end position="305"/>
    </location>
</feature>